<comment type="caution">
    <text evidence="2">The sequence shown here is derived from an EMBL/GenBank/DDBJ whole genome shotgun (WGS) entry which is preliminary data.</text>
</comment>
<reference evidence="2 3" key="1">
    <citation type="submission" date="2019-08" db="EMBL/GenBank/DDBJ databases">
        <title>Draft genome sequences of two oriental melons (Cucumis melo L. var makuwa).</title>
        <authorList>
            <person name="Kwon S.-Y."/>
        </authorList>
    </citation>
    <scope>NUCLEOTIDE SEQUENCE [LARGE SCALE GENOMIC DNA]</scope>
    <source>
        <strain evidence="3">cv. SW 3</strain>
        <tissue evidence="2">Leaf</tissue>
    </source>
</reference>
<evidence type="ECO:0000313" key="2">
    <source>
        <dbReference type="EMBL" id="KAA0056048.1"/>
    </source>
</evidence>
<dbReference type="EMBL" id="SSTE01008362">
    <property type="protein sequence ID" value="KAA0056048.1"/>
    <property type="molecule type" value="Genomic_DNA"/>
</dbReference>
<evidence type="ECO:0000313" key="3">
    <source>
        <dbReference type="Proteomes" id="UP000321393"/>
    </source>
</evidence>
<name>A0A5A7ULU1_CUCMM</name>
<evidence type="ECO:0000256" key="1">
    <source>
        <dbReference type="SAM" id="MobiDB-lite"/>
    </source>
</evidence>
<dbReference type="Proteomes" id="UP000321393">
    <property type="component" value="Unassembled WGS sequence"/>
</dbReference>
<accession>A0A5A7ULU1</accession>
<proteinExistence type="predicted"/>
<protein>
    <submittedName>
        <fullName evidence="2">Retrotransposon gag protein</fullName>
    </submittedName>
</protein>
<dbReference type="AlphaFoldDB" id="A0A5A7ULU1"/>
<feature type="region of interest" description="Disordered" evidence="1">
    <location>
        <begin position="211"/>
        <end position="232"/>
    </location>
</feature>
<sequence length="460" mass="52322">MALLLRTGFHNHLRNTVDVAVGGALADKTPTEARELISRMAENSQSFGNRASKLDNSLTKEVSELKSQMLNMTTLLTSFVQGTPLKVTKCGVCGLVGHPNDKCPEVIEDVNVVRRYDPHGNTCNSGWRDNPNFRWGNDNQKHTQVPPTSSNQGTNLKDIIKALAINTLSFQQEMKQQITQLTTAISKMDGKGKLPAQPNHANVSTISLRSGKILDTPPPKRKRLAPKKKETSKEEELLEMFRKVQINLPFLMQSNKSRGKRLISHAMLDLGVSINVMSYHVFKDLELNNLQNTSKLGIELKTLPPHLKYIFLGKKNMFPIIISRELNQKQEERLIQVLKKKRQAIGWTLDDIKGISPTFCMHRIILEKGSKDKIQPQRRLNPTLKEVFMNETGMIVVKNDKGEMVPMRMQNGWTMCIHYWKLNEHVKTKRKLLLLVIMELMHLDVCHLVIVMHWAHSNVA</sequence>
<gene>
    <name evidence="2" type="ORF">E6C27_scaffold319G002130</name>
</gene>
<organism evidence="2 3">
    <name type="scientific">Cucumis melo var. makuwa</name>
    <name type="common">Oriental melon</name>
    <dbReference type="NCBI Taxonomy" id="1194695"/>
    <lineage>
        <taxon>Eukaryota</taxon>
        <taxon>Viridiplantae</taxon>
        <taxon>Streptophyta</taxon>
        <taxon>Embryophyta</taxon>
        <taxon>Tracheophyta</taxon>
        <taxon>Spermatophyta</taxon>
        <taxon>Magnoliopsida</taxon>
        <taxon>eudicotyledons</taxon>
        <taxon>Gunneridae</taxon>
        <taxon>Pentapetalae</taxon>
        <taxon>rosids</taxon>
        <taxon>fabids</taxon>
        <taxon>Cucurbitales</taxon>
        <taxon>Cucurbitaceae</taxon>
        <taxon>Benincaseae</taxon>
        <taxon>Cucumis</taxon>
    </lineage>
</organism>